<dbReference type="AlphaFoldDB" id="A0A7W6HZ93"/>
<dbReference type="RefSeq" id="WP_124315652.1">
    <property type="nucleotide sequence ID" value="NZ_AP028155.1"/>
</dbReference>
<dbReference type="OrthoDB" id="1095909at2"/>
<comment type="caution">
    <text evidence="2">The sequence shown here is derived from an EMBL/GenBank/DDBJ whole genome shotgun (WGS) entry which is preliminary data.</text>
</comment>
<dbReference type="PROSITE" id="PS51257">
    <property type="entry name" value="PROKAR_LIPOPROTEIN"/>
    <property type="match status" value="1"/>
</dbReference>
<organism evidence="2 3">
    <name type="scientific">Butyricimonas faecihominis</name>
    <dbReference type="NCBI Taxonomy" id="1472416"/>
    <lineage>
        <taxon>Bacteria</taxon>
        <taxon>Pseudomonadati</taxon>
        <taxon>Bacteroidota</taxon>
        <taxon>Bacteroidia</taxon>
        <taxon>Bacteroidales</taxon>
        <taxon>Odoribacteraceae</taxon>
        <taxon>Butyricimonas</taxon>
    </lineage>
</organism>
<proteinExistence type="predicted"/>
<dbReference type="Proteomes" id="UP000546007">
    <property type="component" value="Unassembled WGS sequence"/>
</dbReference>
<evidence type="ECO:0000313" key="2">
    <source>
        <dbReference type="EMBL" id="MBB4027751.1"/>
    </source>
</evidence>
<sequence>MRTILRNMICLLLLTMGWVACNDDDDNIEVGVRPINPVRVSEITGHNDHWGDYTLKIQYVNDKLENMSRYDKNGRRKGGLSVTKEQGVITYAVNDYVYNVDADSIARLDLWLKEKYGTGNYSLEDSIPVIARTLYKVDVTLDEESMVTQQVFSYYIPKTDFGLGDDFDNTYTLDYKETFIYEYGEGTSIVNVRSFYDTFVPDDAKNYETRTLYKYEYVYDGKRIVTNRIYQVNKHSELSWDLINERGYTYSGGSLISVKGDGYLLEKNYSDTRTLSLNLNGEMTSCALDEYGFLVKSDNGKGEVINVTYEPGNGNFYHLYRLDREQEGFPVTK</sequence>
<feature type="signal peptide" evidence="1">
    <location>
        <begin position="1"/>
        <end position="20"/>
    </location>
</feature>
<evidence type="ECO:0000256" key="1">
    <source>
        <dbReference type="SAM" id="SignalP"/>
    </source>
</evidence>
<evidence type="ECO:0000313" key="3">
    <source>
        <dbReference type="Proteomes" id="UP000546007"/>
    </source>
</evidence>
<dbReference type="GeneID" id="93099801"/>
<protein>
    <recommendedName>
        <fullName evidence="4">DUF4595 domain-containing protein</fullName>
    </recommendedName>
</protein>
<name>A0A7W6HZ93_9BACT</name>
<reference evidence="2 3" key="1">
    <citation type="submission" date="2020-08" db="EMBL/GenBank/DDBJ databases">
        <title>Genomic Encyclopedia of Type Strains, Phase IV (KMG-IV): sequencing the most valuable type-strain genomes for metagenomic binning, comparative biology and taxonomic classification.</title>
        <authorList>
            <person name="Goeker M."/>
        </authorList>
    </citation>
    <scope>NUCLEOTIDE SEQUENCE [LARGE SCALE GENOMIC DNA]</scope>
    <source>
        <strain evidence="2 3">DSM 105721</strain>
    </source>
</reference>
<gene>
    <name evidence="2" type="ORF">GGR14_003565</name>
</gene>
<evidence type="ECO:0008006" key="4">
    <source>
        <dbReference type="Google" id="ProtNLM"/>
    </source>
</evidence>
<dbReference type="EMBL" id="JACIES010000012">
    <property type="protein sequence ID" value="MBB4027751.1"/>
    <property type="molecule type" value="Genomic_DNA"/>
</dbReference>
<keyword evidence="3" id="KW-1185">Reference proteome</keyword>
<keyword evidence="1" id="KW-0732">Signal</keyword>
<feature type="chain" id="PRO_5031145173" description="DUF4595 domain-containing protein" evidence="1">
    <location>
        <begin position="21"/>
        <end position="333"/>
    </location>
</feature>
<accession>A0A7W6HZ93</accession>